<dbReference type="Pfam" id="PF16064">
    <property type="entry name" value="DUF4806"/>
    <property type="match status" value="1"/>
</dbReference>
<protein>
    <recommendedName>
        <fullName evidence="2">DUF4806 domain-containing protein</fullName>
    </recommendedName>
</protein>
<proteinExistence type="predicted"/>
<reference evidence="3" key="1">
    <citation type="submission" date="2024-04" db="EMBL/GenBank/DDBJ databases">
        <authorList>
            <consortium name="Molecular Ecology Group"/>
        </authorList>
    </citation>
    <scope>NUCLEOTIDE SEQUENCE</scope>
</reference>
<evidence type="ECO:0000256" key="1">
    <source>
        <dbReference type="SAM" id="MobiDB-lite"/>
    </source>
</evidence>
<evidence type="ECO:0000259" key="2">
    <source>
        <dbReference type="Pfam" id="PF16064"/>
    </source>
</evidence>
<dbReference type="EMBL" id="OZ034837">
    <property type="protein sequence ID" value="CAL1678313.1"/>
    <property type="molecule type" value="Genomic_DNA"/>
</dbReference>
<keyword evidence="4" id="KW-1185">Reference proteome</keyword>
<feature type="region of interest" description="Disordered" evidence="1">
    <location>
        <begin position="105"/>
        <end position="141"/>
    </location>
</feature>
<dbReference type="AlphaFoldDB" id="A0AAV2NDT1"/>
<evidence type="ECO:0000313" key="3">
    <source>
        <dbReference type="EMBL" id="CAL1678313.1"/>
    </source>
</evidence>
<gene>
    <name evidence="3" type="ORF">LPLAT_LOCUS4197</name>
</gene>
<sequence length="449" mass="50999">MEWTVVHFIKENVVEAVPVTWLHDDLCYWPPYNGKRLIHAVAVCEKPIFGSWPLFKIRKLGNGRTYSDLVKARAKACTAEDTSDLTSDPEGKRIRKKKKYLYDTDESQNTLTNESSSDDEVVHSADFPTLPDSDNTKRDVNKCMNPELPSCKIVKKVKGKGFDTNPAEQINEKKKKSLISTNDARNVSFTETSSDNEVGHSTHFPAVPDHTEIDANMCITSKPLGTSAKKMIIGNSNKENVVKPVNVTSNTNKLQKNIVTQYSKDNTTKDNTRYIDETDNDIAFKRQVLRQLHIINLKQSQICEDVQIILRKIGTQEDRILIRDNEDSIFKKFDFPLKNISELNAVEEHLTDENNTNMLVIELSKIGGATYKHTIKRIMFQLFSNEVAEKYSWIGFKGKNNFSLLRISAAIIKAVQKTHNAITFSDIETVMKAWLVKAKSRNAKQATKQ</sequence>
<name>A0AAV2NDT1_9HYME</name>
<organism evidence="3 4">
    <name type="scientific">Lasius platythorax</name>
    <dbReference type="NCBI Taxonomy" id="488582"/>
    <lineage>
        <taxon>Eukaryota</taxon>
        <taxon>Metazoa</taxon>
        <taxon>Ecdysozoa</taxon>
        <taxon>Arthropoda</taxon>
        <taxon>Hexapoda</taxon>
        <taxon>Insecta</taxon>
        <taxon>Pterygota</taxon>
        <taxon>Neoptera</taxon>
        <taxon>Endopterygota</taxon>
        <taxon>Hymenoptera</taxon>
        <taxon>Apocrita</taxon>
        <taxon>Aculeata</taxon>
        <taxon>Formicoidea</taxon>
        <taxon>Formicidae</taxon>
        <taxon>Formicinae</taxon>
        <taxon>Lasius</taxon>
        <taxon>Lasius</taxon>
    </lineage>
</organism>
<dbReference type="PANTHER" id="PTHR34153">
    <property type="entry name" value="SI:CH211-262H13.3-RELATED-RELATED"/>
    <property type="match status" value="1"/>
</dbReference>
<accession>A0AAV2NDT1</accession>
<feature type="domain" description="DUF4806" evidence="2">
    <location>
        <begin position="331"/>
        <end position="403"/>
    </location>
</feature>
<dbReference type="InterPro" id="IPR032071">
    <property type="entry name" value="DUF4806"/>
</dbReference>
<evidence type="ECO:0000313" key="4">
    <source>
        <dbReference type="Proteomes" id="UP001497644"/>
    </source>
</evidence>
<dbReference type="PANTHER" id="PTHR34153:SF2">
    <property type="entry name" value="SI:CH211-262H13.3-RELATED"/>
    <property type="match status" value="1"/>
</dbReference>
<dbReference type="Proteomes" id="UP001497644">
    <property type="component" value="Chromosome 14"/>
</dbReference>